<evidence type="ECO:0000256" key="10">
    <source>
        <dbReference type="ARBA" id="ARBA00023172"/>
    </source>
</evidence>
<dbReference type="GO" id="GO:0003964">
    <property type="term" value="F:RNA-directed DNA polymerase activity"/>
    <property type="evidence" value="ECO:0007669"/>
    <property type="project" value="UniProtKB-KW"/>
</dbReference>
<sequence>HRRLGHPGIGKLVQMVDSDMVTGMKINLSSEPAKCQSCIQGKQTQSSVPKEREGVKAAEGLDTVHIDLIGPQDVRSASGNLYIMNIIDD</sequence>
<dbReference type="AlphaFoldDB" id="A0A166HRT6"/>
<keyword evidence="10" id="KW-0233">DNA recombination</keyword>
<proteinExistence type="predicted"/>
<dbReference type="Pfam" id="PF13976">
    <property type="entry name" value="gag_pre-integrs"/>
    <property type="match status" value="1"/>
</dbReference>
<dbReference type="EMBL" id="KV417566">
    <property type="protein sequence ID" value="KZP19162.1"/>
    <property type="molecule type" value="Genomic_DNA"/>
</dbReference>
<evidence type="ECO:0000256" key="1">
    <source>
        <dbReference type="ARBA" id="ARBA00022695"/>
    </source>
</evidence>
<keyword evidence="6" id="KW-0460">Magnesium</keyword>
<keyword evidence="13" id="KW-1185">Reference proteome</keyword>
<dbReference type="InterPro" id="IPR039537">
    <property type="entry name" value="Retrotran_Ty1/copia-like"/>
</dbReference>
<evidence type="ECO:0000256" key="8">
    <source>
        <dbReference type="ARBA" id="ARBA00022918"/>
    </source>
</evidence>
<evidence type="ECO:0000256" key="9">
    <source>
        <dbReference type="ARBA" id="ARBA00022932"/>
    </source>
</evidence>
<keyword evidence="9" id="KW-0239">DNA-directed DNA polymerase</keyword>
<keyword evidence="7" id="KW-0229">DNA integration</keyword>
<keyword evidence="3" id="KW-0479">Metal-binding</keyword>
<feature type="non-terminal residue" evidence="12">
    <location>
        <position position="89"/>
    </location>
</feature>
<keyword evidence="1" id="KW-0548">Nucleotidyltransferase</keyword>
<feature type="non-terminal residue" evidence="12">
    <location>
        <position position="1"/>
    </location>
</feature>
<evidence type="ECO:0000256" key="2">
    <source>
        <dbReference type="ARBA" id="ARBA00022722"/>
    </source>
</evidence>
<reference evidence="12 13" key="1">
    <citation type="journal article" date="2016" name="Mol. Biol. Evol.">
        <title>Comparative Genomics of Early-Diverging Mushroom-Forming Fungi Provides Insights into the Origins of Lignocellulose Decay Capabilities.</title>
        <authorList>
            <person name="Nagy L.G."/>
            <person name="Riley R."/>
            <person name="Tritt A."/>
            <person name="Adam C."/>
            <person name="Daum C."/>
            <person name="Floudas D."/>
            <person name="Sun H."/>
            <person name="Yadav J.S."/>
            <person name="Pangilinan J."/>
            <person name="Larsson K.H."/>
            <person name="Matsuura K."/>
            <person name="Barry K."/>
            <person name="Labutti K."/>
            <person name="Kuo R."/>
            <person name="Ohm R.A."/>
            <person name="Bhattacharya S.S."/>
            <person name="Shirouzu T."/>
            <person name="Yoshinaga Y."/>
            <person name="Martin F.M."/>
            <person name="Grigoriev I.V."/>
            <person name="Hibbett D.S."/>
        </authorList>
    </citation>
    <scope>NUCLEOTIDE SEQUENCE [LARGE SCALE GENOMIC DNA]</scope>
    <source>
        <strain evidence="12 13">CBS 109695</strain>
    </source>
</reference>
<keyword evidence="2" id="KW-0540">Nuclease</keyword>
<protein>
    <recommendedName>
        <fullName evidence="11">GAG-pre-integrase domain-containing protein</fullName>
    </recommendedName>
</protein>
<keyword evidence="8" id="KW-0695">RNA-directed DNA polymerase</keyword>
<name>A0A166HRT6_9AGAM</name>
<feature type="domain" description="GAG-pre-integrase" evidence="11">
    <location>
        <begin position="1"/>
        <end position="43"/>
    </location>
</feature>
<dbReference type="PANTHER" id="PTHR42648">
    <property type="entry name" value="TRANSPOSASE, PUTATIVE-RELATED"/>
    <property type="match status" value="1"/>
</dbReference>
<dbReference type="Proteomes" id="UP000076532">
    <property type="component" value="Unassembled WGS sequence"/>
</dbReference>
<gene>
    <name evidence="12" type="ORF">FIBSPDRAFT_654441</name>
</gene>
<evidence type="ECO:0000259" key="11">
    <source>
        <dbReference type="Pfam" id="PF13976"/>
    </source>
</evidence>
<evidence type="ECO:0000256" key="4">
    <source>
        <dbReference type="ARBA" id="ARBA00022759"/>
    </source>
</evidence>
<dbReference type="GO" id="GO:0046872">
    <property type="term" value="F:metal ion binding"/>
    <property type="evidence" value="ECO:0007669"/>
    <property type="project" value="UniProtKB-KW"/>
</dbReference>
<dbReference type="PANTHER" id="PTHR42648:SF11">
    <property type="entry name" value="TRANSPOSON TY4-P GAG-POL POLYPROTEIN"/>
    <property type="match status" value="1"/>
</dbReference>
<dbReference type="GO" id="GO:0015074">
    <property type="term" value="P:DNA integration"/>
    <property type="evidence" value="ECO:0007669"/>
    <property type="project" value="UniProtKB-KW"/>
</dbReference>
<keyword evidence="9" id="KW-0808">Transferase</keyword>
<evidence type="ECO:0000256" key="5">
    <source>
        <dbReference type="ARBA" id="ARBA00022801"/>
    </source>
</evidence>
<dbReference type="STRING" id="436010.A0A166HRT6"/>
<evidence type="ECO:0000256" key="3">
    <source>
        <dbReference type="ARBA" id="ARBA00022723"/>
    </source>
</evidence>
<dbReference type="OrthoDB" id="2713924at2759"/>
<keyword evidence="4" id="KW-0255">Endonuclease</keyword>
<dbReference type="GO" id="GO:0016787">
    <property type="term" value="F:hydrolase activity"/>
    <property type="evidence" value="ECO:0007669"/>
    <property type="project" value="UniProtKB-KW"/>
</dbReference>
<organism evidence="12 13">
    <name type="scientific">Athelia psychrophila</name>
    <dbReference type="NCBI Taxonomy" id="1759441"/>
    <lineage>
        <taxon>Eukaryota</taxon>
        <taxon>Fungi</taxon>
        <taxon>Dikarya</taxon>
        <taxon>Basidiomycota</taxon>
        <taxon>Agaricomycotina</taxon>
        <taxon>Agaricomycetes</taxon>
        <taxon>Agaricomycetidae</taxon>
        <taxon>Atheliales</taxon>
        <taxon>Atheliaceae</taxon>
        <taxon>Athelia</taxon>
    </lineage>
</organism>
<dbReference type="GO" id="GO:0003887">
    <property type="term" value="F:DNA-directed DNA polymerase activity"/>
    <property type="evidence" value="ECO:0007669"/>
    <property type="project" value="UniProtKB-KW"/>
</dbReference>
<dbReference type="GO" id="GO:0004519">
    <property type="term" value="F:endonuclease activity"/>
    <property type="evidence" value="ECO:0007669"/>
    <property type="project" value="UniProtKB-KW"/>
</dbReference>
<dbReference type="InterPro" id="IPR025724">
    <property type="entry name" value="GAG-pre-integrase_dom"/>
</dbReference>
<evidence type="ECO:0000313" key="12">
    <source>
        <dbReference type="EMBL" id="KZP19162.1"/>
    </source>
</evidence>
<keyword evidence="5" id="KW-0378">Hydrolase</keyword>
<accession>A0A166HRT6</accession>
<evidence type="ECO:0000256" key="6">
    <source>
        <dbReference type="ARBA" id="ARBA00022842"/>
    </source>
</evidence>
<evidence type="ECO:0000313" key="13">
    <source>
        <dbReference type="Proteomes" id="UP000076532"/>
    </source>
</evidence>
<dbReference type="GO" id="GO:0006310">
    <property type="term" value="P:DNA recombination"/>
    <property type="evidence" value="ECO:0007669"/>
    <property type="project" value="UniProtKB-KW"/>
</dbReference>
<evidence type="ECO:0000256" key="7">
    <source>
        <dbReference type="ARBA" id="ARBA00022908"/>
    </source>
</evidence>